<dbReference type="Proteomes" id="UP001304300">
    <property type="component" value="Chromosome"/>
</dbReference>
<name>A0AAQ3LF76_9BACT</name>
<proteinExistence type="predicted"/>
<dbReference type="Gene3D" id="1.50.10.100">
    <property type="entry name" value="Chondroitin AC/alginate lyase"/>
    <property type="match status" value="1"/>
</dbReference>
<dbReference type="Gene3D" id="2.70.98.70">
    <property type="match status" value="1"/>
</dbReference>
<dbReference type="RefSeq" id="WP_317835122.1">
    <property type="nucleotide sequence ID" value="NZ_CP136920.1"/>
</dbReference>
<dbReference type="KEGG" id="puo:RZN69_05805"/>
<evidence type="ECO:0000313" key="1">
    <source>
        <dbReference type="EMBL" id="WOO42598.1"/>
    </source>
</evidence>
<keyword evidence="2" id="KW-1185">Reference proteome</keyword>
<dbReference type="AlphaFoldDB" id="A0AAQ3LF76"/>
<evidence type="ECO:0000313" key="2">
    <source>
        <dbReference type="Proteomes" id="UP001304300"/>
    </source>
</evidence>
<dbReference type="EMBL" id="CP136920">
    <property type="protein sequence ID" value="WOO42598.1"/>
    <property type="molecule type" value="Genomic_DNA"/>
</dbReference>
<evidence type="ECO:0008006" key="3">
    <source>
        <dbReference type="Google" id="ProtNLM"/>
    </source>
</evidence>
<dbReference type="InterPro" id="IPR008929">
    <property type="entry name" value="Chondroitin_lyas"/>
</dbReference>
<reference evidence="1 2" key="1">
    <citation type="submission" date="2023-10" db="EMBL/GenBank/DDBJ databases">
        <title>Rubellicoccus peritrichatus gen. nov., sp. nov., isolated from an algae of coral reef tank.</title>
        <authorList>
            <person name="Luo J."/>
        </authorList>
    </citation>
    <scope>NUCLEOTIDE SEQUENCE [LARGE SCALE GENOMIC DNA]</scope>
    <source>
        <strain evidence="1 2">CR14</strain>
    </source>
</reference>
<dbReference type="SUPFAM" id="SSF48230">
    <property type="entry name" value="Chondroitin AC/alginate lyase"/>
    <property type="match status" value="1"/>
</dbReference>
<sequence length="773" mass="86027">MMGFAGHLSAVTVSLTGQIEKGIFDPASEESTTGMPTLYGRFQVHFNDLEAGEYRLALSFPADALNQPFRIWLNGHLYGQSADLETRLTRDDIAECSVDVLSGDGKIDVKFLPNASDSKVEIVALALYGKGGELVYQLDVEDEQWSFDNARIWPASVYDSPDSGQIAMVAQLLTEAPVGLGTPISDRESWNAWGELSAVSRLVERAARLRQEPTPVLNDDLYLDYFRTGKREPYEGPMGERMYRLTHFVIAECVENQGRYLPSIHREITAIINEKVWVSPAHDKELKIFNGESVEVDLAASGRAWNLATALWLLENRISADLRMRVIEVMRKKVLDPYLRCIEDGRLYPGMSWMRIDFNWNPVCTSGVVGAALAVLESREERAPFVAQAMDSVPFYLDGYTDDGYTSEGLNYWNYGYGHFVLLAEAVRLASKGQINFFELEKARVAAEFPLKFEIINERYPVFSDVAFGDRPKPWLLEFIHERMGIGPESWSRDEPYTLASAISFGGTLYSVAAVLNLERGAKAVESKEAFKNVAGFPDAGIFIFRSSPNDSMPSIGIAVKAGHNDENHNHNDVGSYSLVVGDALLVSDPGMRIYDKSSWKDRYGSKILNSYGHPVPVVGKGDLQGTGRHFEGVVESSLIEDELSIVTIDLTMAYPCPDLDELERTVSIDEVSGSIEIEDAVSFDKPSRFETGITSFYPVEFLGDNRVVIRSDLYELIGTIDTGGAPFSIVKEEIVDNLPGRKIPIRLGVRFDDLVKNGYVKITFKASLVNTF</sequence>
<organism evidence="1 2">
    <name type="scientific">Rubellicoccus peritrichatus</name>
    <dbReference type="NCBI Taxonomy" id="3080537"/>
    <lineage>
        <taxon>Bacteria</taxon>
        <taxon>Pseudomonadati</taxon>
        <taxon>Verrucomicrobiota</taxon>
        <taxon>Opitutia</taxon>
        <taxon>Puniceicoccales</taxon>
        <taxon>Cerasicoccaceae</taxon>
        <taxon>Rubellicoccus</taxon>
    </lineage>
</organism>
<protein>
    <recommendedName>
        <fullName evidence="3">Heparinase II/III-like protein</fullName>
    </recommendedName>
</protein>
<gene>
    <name evidence="1" type="ORF">RZN69_05805</name>
</gene>
<accession>A0AAQ3LF76</accession>